<reference evidence="7" key="1">
    <citation type="submission" date="2021-10" db="EMBL/GenBank/DDBJ databases">
        <title>Tropical sea cucumber genome reveals ecological adaptation and Cuvierian tubules defense mechanism.</title>
        <authorList>
            <person name="Chen T."/>
        </authorList>
    </citation>
    <scope>NUCLEOTIDE SEQUENCE</scope>
    <source>
        <strain evidence="7">Nanhai2018</strain>
        <tissue evidence="7">Muscle</tissue>
    </source>
</reference>
<evidence type="ECO:0000256" key="1">
    <source>
        <dbReference type="ARBA" id="ARBA00004141"/>
    </source>
</evidence>
<organism evidence="7 8">
    <name type="scientific">Holothuria leucospilota</name>
    <name type="common">Black long sea cucumber</name>
    <name type="synonym">Mertensiothuria leucospilota</name>
    <dbReference type="NCBI Taxonomy" id="206669"/>
    <lineage>
        <taxon>Eukaryota</taxon>
        <taxon>Metazoa</taxon>
        <taxon>Echinodermata</taxon>
        <taxon>Eleutherozoa</taxon>
        <taxon>Echinozoa</taxon>
        <taxon>Holothuroidea</taxon>
        <taxon>Aspidochirotacea</taxon>
        <taxon>Aspidochirotida</taxon>
        <taxon>Holothuriidae</taxon>
        <taxon>Holothuria</taxon>
    </lineage>
</organism>
<dbReference type="PANTHER" id="PTHR22911">
    <property type="entry name" value="ACYL-MALONYL CONDENSING ENZYME-RELATED"/>
    <property type="match status" value="1"/>
</dbReference>
<dbReference type="AlphaFoldDB" id="A0A9Q1CS84"/>
<feature type="transmembrane region" description="Helical" evidence="5">
    <location>
        <begin position="160"/>
        <end position="178"/>
    </location>
</feature>
<feature type="transmembrane region" description="Helical" evidence="5">
    <location>
        <begin position="190"/>
        <end position="209"/>
    </location>
</feature>
<comment type="caution">
    <text evidence="7">The sequence shown here is derived from an EMBL/GenBank/DDBJ whole genome shotgun (WGS) entry which is preliminary data.</text>
</comment>
<feature type="transmembrane region" description="Helical" evidence="5">
    <location>
        <begin position="102"/>
        <end position="119"/>
    </location>
</feature>
<feature type="domain" description="EamA" evidence="6">
    <location>
        <begin position="160"/>
        <end position="295"/>
    </location>
</feature>
<evidence type="ECO:0000256" key="5">
    <source>
        <dbReference type="SAM" id="Phobius"/>
    </source>
</evidence>
<accession>A0A9Q1CS84</accession>
<feature type="transmembrane region" description="Helical" evidence="5">
    <location>
        <begin position="12"/>
        <end position="29"/>
    </location>
</feature>
<evidence type="ECO:0000313" key="8">
    <source>
        <dbReference type="Proteomes" id="UP001152320"/>
    </source>
</evidence>
<sequence length="317" mass="34590">MEVVRLFMTQKGLFFCLGYGVSMAVQANIGKVLTYSSRASYLTFIRCVSLIFVLPLAEWEAARACNNKDLIIYLIVSIVGVIPYGSAVLSFTLMGVGDSNSIEFGGSLILVGVIGHFALDEKLSITYFMLLLVDFAGIVLVVKPSFIFKTSEGDITSKEIGAIVALTGALFFAVWPVLVRKLAKRNTLHCYLLTALHGLIGMIISTAWTTLDSAWEVPESWLNGCIILAYGVMNTIQFVLAFKSLANADAKTVSMALTLSVALSYVLQLTVFGEDADWVSIGGAIIILLCVVLSSCWDLLQVKLDRFQLSYEELEDS</sequence>
<dbReference type="OrthoDB" id="306876at2759"/>
<dbReference type="SUPFAM" id="SSF103481">
    <property type="entry name" value="Multidrug resistance efflux transporter EmrE"/>
    <property type="match status" value="2"/>
</dbReference>
<name>A0A9Q1CS84_HOLLE</name>
<feature type="transmembrane region" description="Helical" evidence="5">
    <location>
        <begin position="126"/>
        <end position="148"/>
    </location>
</feature>
<evidence type="ECO:0000256" key="4">
    <source>
        <dbReference type="ARBA" id="ARBA00023136"/>
    </source>
</evidence>
<dbReference type="InterPro" id="IPR000620">
    <property type="entry name" value="EamA_dom"/>
</dbReference>
<evidence type="ECO:0000256" key="2">
    <source>
        <dbReference type="ARBA" id="ARBA00022692"/>
    </source>
</evidence>
<feature type="transmembrane region" description="Helical" evidence="5">
    <location>
        <begin position="71"/>
        <end position="96"/>
    </location>
</feature>
<dbReference type="InterPro" id="IPR037185">
    <property type="entry name" value="EmrE-like"/>
</dbReference>
<feature type="transmembrane region" description="Helical" evidence="5">
    <location>
        <begin position="253"/>
        <end position="272"/>
    </location>
</feature>
<evidence type="ECO:0000313" key="7">
    <source>
        <dbReference type="EMBL" id="KAJ8051122.1"/>
    </source>
</evidence>
<dbReference type="PANTHER" id="PTHR22911:SF6">
    <property type="entry name" value="SOLUTE CARRIER FAMILY 35 MEMBER G1"/>
    <property type="match status" value="1"/>
</dbReference>
<keyword evidence="8" id="KW-1185">Reference proteome</keyword>
<keyword evidence="2 5" id="KW-0812">Transmembrane</keyword>
<evidence type="ECO:0000256" key="3">
    <source>
        <dbReference type="ARBA" id="ARBA00022989"/>
    </source>
</evidence>
<keyword evidence="3 5" id="KW-1133">Transmembrane helix</keyword>
<keyword evidence="4 5" id="KW-0472">Membrane</keyword>
<feature type="transmembrane region" description="Helical" evidence="5">
    <location>
        <begin position="41"/>
        <end position="59"/>
    </location>
</feature>
<proteinExistence type="predicted"/>
<dbReference type="EMBL" id="JAIZAY010000001">
    <property type="protein sequence ID" value="KAJ8051122.1"/>
    <property type="molecule type" value="Genomic_DNA"/>
</dbReference>
<evidence type="ECO:0000259" key="6">
    <source>
        <dbReference type="Pfam" id="PF00892"/>
    </source>
</evidence>
<dbReference type="Pfam" id="PF00892">
    <property type="entry name" value="EamA"/>
    <property type="match status" value="1"/>
</dbReference>
<comment type="subcellular location">
    <subcellularLocation>
        <location evidence="1">Membrane</location>
        <topology evidence="1">Multi-pass membrane protein</topology>
    </subcellularLocation>
</comment>
<gene>
    <name evidence="7" type="ORF">HOLleu_04573</name>
</gene>
<feature type="transmembrane region" description="Helical" evidence="5">
    <location>
        <begin position="278"/>
        <end position="300"/>
    </location>
</feature>
<protein>
    <recommendedName>
        <fullName evidence="6">EamA domain-containing protein</fullName>
    </recommendedName>
</protein>
<dbReference type="GO" id="GO:0016020">
    <property type="term" value="C:membrane"/>
    <property type="evidence" value="ECO:0007669"/>
    <property type="project" value="UniProtKB-SubCell"/>
</dbReference>
<feature type="transmembrane region" description="Helical" evidence="5">
    <location>
        <begin position="221"/>
        <end position="241"/>
    </location>
</feature>
<dbReference type="Proteomes" id="UP001152320">
    <property type="component" value="Chromosome 1"/>
</dbReference>